<dbReference type="GO" id="GO:0003723">
    <property type="term" value="F:RNA binding"/>
    <property type="evidence" value="ECO:0007669"/>
    <property type="project" value="InterPro"/>
</dbReference>
<dbReference type="Gene3D" id="3.40.50.2300">
    <property type="match status" value="1"/>
</dbReference>
<dbReference type="InterPro" id="IPR001789">
    <property type="entry name" value="Sig_transdc_resp-reg_receiver"/>
</dbReference>
<dbReference type="Gene3D" id="1.10.10.10">
    <property type="entry name" value="Winged helix-like DNA-binding domain superfamily/Winged helix DNA-binding domain"/>
    <property type="match status" value="1"/>
</dbReference>
<evidence type="ECO:0000259" key="2">
    <source>
        <dbReference type="PROSITE" id="PS50110"/>
    </source>
</evidence>
<accession>A0A1Y0V6I5</accession>
<dbReference type="AlphaFoldDB" id="A0A1Y0V6I5"/>
<evidence type="ECO:0000259" key="3">
    <source>
        <dbReference type="PROSITE" id="PS50921"/>
    </source>
</evidence>
<dbReference type="SMART" id="SM01012">
    <property type="entry name" value="ANTAR"/>
    <property type="match status" value="1"/>
</dbReference>
<geneLocation type="plasmid" evidence="5">
    <name>pap1447-1 sequence</name>
</geneLocation>
<keyword evidence="4" id="KW-0614">Plasmid</keyword>
<keyword evidence="1" id="KW-0597">Phosphoprotein</keyword>
<dbReference type="InterPro" id="IPR008327">
    <property type="entry name" value="Sig_transdc_resp-reg_antiterm"/>
</dbReference>
<dbReference type="PROSITE" id="PS50921">
    <property type="entry name" value="ANTAR"/>
    <property type="match status" value="1"/>
</dbReference>
<dbReference type="Proteomes" id="UP000195633">
    <property type="component" value="Plasmid pAP1447-1"/>
</dbReference>
<feature type="domain" description="Response regulatory" evidence="2">
    <location>
        <begin position="15"/>
        <end position="130"/>
    </location>
</feature>
<dbReference type="Pfam" id="PF03861">
    <property type="entry name" value="ANTAR"/>
    <property type="match status" value="1"/>
</dbReference>
<gene>
    <name evidence="4" type="ORF">S101447_02976</name>
</gene>
<dbReference type="GO" id="GO:0000160">
    <property type="term" value="P:phosphorelay signal transduction system"/>
    <property type="evidence" value="ECO:0007669"/>
    <property type="project" value="InterPro"/>
</dbReference>
<sequence length="206" mass="23128">MDKYPAPSPMRTRIKVLVADENPGRAKALSDTLRADPSLDVQSVPVGMSLIEAVHQYYPDVVLVDMARADRDALDSVRALSVPALERPIALFVDEDDVDLMETAFDTGVCSYNVLDAPPDDVKPLLRAAIALYARFQRTRAELSAAQQEIEERRIIDQAKKLFMKNEKTNETQAYRWFRGRAMQTSQRIVTVATQYLAAQQKSDTP</sequence>
<dbReference type="EMBL" id="CP021525">
    <property type="protein sequence ID" value="ARW12013.1"/>
    <property type="molecule type" value="Genomic_DNA"/>
</dbReference>
<protein>
    <submittedName>
        <fullName evidence="4">Putative transcriptional regulatory protein pdtaR</fullName>
    </submittedName>
</protein>
<feature type="modified residue" description="4-aspartylphosphate" evidence="1">
    <location>
        <position position="65"/>
    </location>
</feature>
<dbReference type="SUPFAM" id="SSF52172">
    <property type="entry name" value="CheY-like"/>
    <property type="match status" value="1"/>
</dbReference>
<evidence type="ECO:0000256" key="1">
    <source>
        <dbReference type="PROSITE-ProRule" id="PRU00169"/>
    </source>
</evidence>
<evidence type="ECO:0000313" key="5">
    <source>
        <dbReference type="Proteomes" id="UP000195633"/>
    </source>
</evidence>
<dbReference type="InterPro" id="IPR011006">
    <property type="entry name" value="CheY-like_superfamily"/>
</dbReference>
<dbReference type="PIRSF" id="PIRSF036382">
    <property type="entry name" value="RR_antiterm"/>
    <property type="match status" value="1"/>
</dbReference>
<proteinExistence type="predicted"/>
<dbReference type="InterPro" id="IPR036388">
    <property type="entry name" value="WH-like_DNA-bd_sf"/>
</dbReference>
<name>A0A1Y0V6I5_9PROT</name>
<evidence type="ECO:0000313" key="4">
    <source>
        <dbReference type="EMBL" id="ARW12013.1"/>
    </source>
</evidence>
<reference evidence="4 5" key="1">
    <citation type="submission" date="2017-05" db="EMBL/GenBank/DDBJ databases">
        <title>Genome sequence of Acetobacter pasteurianus subsp. ascendens strain SRCM101447.</title>
        <authorList>
            <person name="Cho S.H."/>
        </authorList>
    </citation>
    <scope>NUCLEOTIDE SEQUENCE [LARGE SCALE GENOMIC DNA]</scope>
    <source>
        <strain evidence="4 5">SRCM101447</strain>
        <plasmid evidence="5">Plasmid pap1447-1 sequence</plasmid>
    </source>
</reference>
<organism evidence="4 5">
    <name type="scientific">Acetobacter ascendens</name>
    <dbReference type="NCBI Taxonomy" id="481146"/>
    <lineage>
        <taxon>Bacteria</taxon>
        <taxon>Pseudomonadati</taxon>
        <taxon>Pseudomonadota</taxon>
        <taxon>Alphaproteobacteria</taxon>
        <taxon>Acetobacterales</taxon>
        <taxon>Acetobacteraceae</taxon>
        <taxon>Acetobacter</taxon>
    </lineage>
</organism>
<feature type="domain" description="ANTAR" evidence="3">
    <location>
        <begin position="136"/>
        <end position="197"/>
    </location>
</feature>
<dbReference type="PROSITE" id="PS50110">
    <property type="entry name" value="RESPONSE_REGULATORY"/>
    <property type="match status" value="1"/>
</dbReference>
<dbReference type="InterPro" id="IPR005561">
    <property type="entry name" value="ANTAR"/>
</dbReference>
<dbReference type="RefSeq" id="WP_019088894.1">
    <property type="nucleotide sequence ID" value="NZ_CP021525.1"/>
</dbReference>